<keyword evidence="3" id="KW-1185">Reference proteome</keyword>
<reference evidence="3" key="1">
    <citation type="journal article" date="2019" name="Int. J. Syst. Evol. Microbiol.">
        <title>The Global Catalogue of Microorganisms (GCM) 10K type strain sequencing project: providing services to taxonomists for standard genome sequencing and annotation.</title>
        <authorList>
            <consortium name="The Broad Institute Genomics Platform"/>
            <consortium name="The Broad Institute Genome Sequencing Center for Infectious Disease"/>
            <person name="Wu L."/>
            <person name="Ma J."/>
        </authorList>
    </citation>
    <scope>NUCLEOTIDE SEQUENCE [LARGE SCALE GENOMIC DNA]</scope>
    <source>
        <strain evidence="3">JCM 17342</strain>
    </source>
</reference>
<accession>A0ABP7R2B9</accession>
<evidence type="ECO:0000313" key="2">
    <source>
        <dbReference type="EMBL" id="GAA3991488.1"/>
    </source>
</evidence>
<feature type="chain" id="PRO_5047122535" description="Secreted protein" evidence="1">
    <location>
        <begin position="28"/>
        <end position="180"/>
    </location>
</feature>
<feature type="signal peptide" evidence="1">
    <location>
        <begin position="1"/>
        <end position="27"/>
    </location>
</feature>
<name>A0ABP7R2B9_9PSEU</name>
<organism evidence="2 3">
    <name type="scientific">Allokutzneria multivorans</name>
    <dbReference type="NCBI Taxonomy" id="1142134"/>
    <lineage>
        <taxon>Bacteria</taxon>
        <taxon>Bacillati</taxon>
        <taxon>Actinomycetota</taxon>
        <taxon>Actinomycetes</taxon>
        <taxon>Pseudonocardiales</taxon>
        <taxon>Pseudonocardiaceae</taxon>
        <taxon>Allokutzneria</taxon>
    </lineage>
</organism>
<evidence type="ECO:0000313" key="3">
    <source>
        <dbReference type="Proteomes" id="UP001501747"/>
    </source>
</evidence>
<gene>
    <name evidence="2" type="ORF">GCM10022247_07920</name>
</gene>
<comment type="caution">
    <text evidence="2">The sequence shown here is derived from an EMBL/GenBank/DDBJ whole genome shotgun (WGS) entry which is preliminary data.</text>
</comment>
<evidence type="ECO:0008006" key="4">
    <source>
        <dbReference type="Google" id="ProtNLM"/>
    </source>
</evidence>
<dbReference type="EMBL" id="BAABAL010000005">
    <property type="protein sequence ID" value="GAA3991488.1"/>
    <property type="molecule type" value="Genomic_DNA"/>
</dbReference>
<keyword evidence="1" id="KW-0732">Signal</keyword>
<evidence type="ECO:0000256" key="1">
    <source>
        <dbReference type="SAM" id="SignalP"/>
    </source>
</evidence>
<dbReference type="Proteomes" id="UP001501747">
    <property type="component" value="Unassembled WGS sequence"/>
</dbReference>
<dbReference type="RefSeq" id="WP_344871118.1">
    <property type="nucleotide sequence ID" value="NZ_BAABAL010000005.1"/>
</dbReference>
<protein>
    <recommendedName>
        <fullName evidence="4">Secreted protein</fullName>
    </recommendedName>
</protein>
<sequence length="180" mass="18618">MKKLVLGAVLGTTVLGALAFSAAPAIAAPAAQQGPSIAETRLFDGRQIGSTPGLAIEGALNSAYNRASWAGFSRSQCSVVRTQYFPVSGGYDGSAVISCTRPGAAKAAKSDVAVEETQTFHASNYGSDKKRAINGALETARRHAAISGYIPTAQCVTVHTDSSQISVGFWHANVVISCTR</sequence>
<proteinExistence type="predicted"/>